<dbReference type="InterPro" id="IPR013509">
    <property type="entry name" value="RNR_lsu_N"/>
</dbReference>
<dbReference type="EC" id="1.17.4.1" evidence="11"/>
<evidence type="ECO:0000259" key="13">
    <source>
        <dbReference type="Pfam" id="PF02867"/>
    </source>
</evidence>
<protein>
    <recommendedName>
        <fullName evidence="11">Vitamin B12-dependent ribonucleotide reductase</fullName>
        <ecNumber evidence="11">1.17.4.1</ecNumber>
    </recommendedName>
</protein>
<dbReference type="Pfam" id="PF00317">
    <property type="entry name" value="Ribonuc_red_lgN"/>
    <property type="match status" value="1"/>
</dbReference>
<keyword evidence="6 11" id="KW-0560">Oxidoreductase</keyword>
<evidence type="ECO:0000256" key="10">
    <source>
        <dbReference type="ARBA" id="ARBA00047754"/>
    </source>
</evidence>
<dbReference type="GO" id="GO:0005524">
    <property type="term" value="F:ATP binding"/>
    <property type="evidence" value="ECO:0007669"/>
    <property type="project" value="InterPro"/>
</dbReference>
<feature type="domain" description="Ribonucleotide reductase large subunit N-terminal" evidence="12">
    <location>
        <begin position="34"/>
        <end position="113"/>
    </location>
</feature>
<reference evidence="14" key="1">
    <citation type="submission" date="2020-10" db="EMBL/GenBank/DDBJ databases">
        <authorList>
            <person name="Gilroy R."/>
        </authorList>
    </citation>
    <scope>NUCLEOTIDE SEQUENCE</scope>
    <source>
        <strain evidence="14">1383</strain>
    </source>
</reference>
<evidence type="ECO:0000256" key="11">
    <source>
        <dbReference type="RuleBase" id="RU364064"/>
    </source>
</evidence>
<comment type="cofactor">
    <cofactor evidence="1 11">
        <name>adenosylcob(III)alamin</name>
        <dbReference type="ChEBI" id="CHEBI:18408"/>
    </cofactor>
</comment>
<dbReference type="GO" id="GO:0009263">
    <property type="term" value="P:deoxyribonucleotide biosynthetic process"/>
    <property type="evidence" value="ECO:0007669"/>
    <property type="project" value="UniProtKB-KW"/>
</dbReference>
<keyword evidence="3 11" id="KW-0846">Cobalamin</keyword>
<comment type="function">
    <text evidence="11">Catalyzes the reduction of ribonucleotides to deoxyribonucleotides. May function to provide a pool of deoxyribonucleotide precursors for DNA repair during oxygen limitation and/or for immediate growth after restoration of oxygen.</text>
</comment>
<dbReference type="PANTHER" id="PTHR43371:SF1">
    <property type="entry name" value="RIBONUCLEOSIDE-DIPHOSPHATE REDUCTASE"/>
    <property type="match status" value="1"/>
</dbReference>
<organism evidence="14 15">
    <name type="scientific">Candidatus Merdimorpha stercoravium</name>
    <dbReference type="NCBI Taxonomy" id="2840863"/>
    <lineage>
        <taxon>Bacteria</taxon>
        <taxon>Pseudomonadati</taxon>
        <taxon>Bacteroidota</taxon>
        <taxon>Flavobacteriia</taxon>
        <taxon>Flavobacteriales</taxon>
        <taxon>Candidatus Merdimorpha</taxon>
    </lineage>
</organism>
<evidence type="ECO:0000256" key="6">
    <source>
        <dbReference type="ARBA" id="ARBA00023002"/>
    </source>
</evidence>
<feature type="domain" description="Ribonucleotide reductase large subunit C-terminal" evidence="13">
    <location>
        <begin position="130"/>
        <end position="646"/>
    </location>
</feature>
<evidence type="ECO:0000313" key="14">
    <source>
        <dbReference type="EMBL" id="HIT97618.1"/>
    </source>
</evidence>
<keyword evidence="5 11" id="KW-0547">Nucleotide-binding</keyword>
<accession>A0A9D1H8J0</accession>
<dbReference type="InterPro" id="IPR050862">
    <property type="entry name" value="RdRp_reductase_class-2"/>
</dbReference>
<dbReference type="CDD" id="cd02888">
    <property type="entry name" value="RNR_II_dimer"/>
    <property type="match status" value="1"/>
</dbReference>
<evidence type="ECO:0000256" key="8">
    <source>
        <dbReference type="ARBA" id="ARBA00023157"/>
    </source>
</evidence>
<comment type="caution">
    <text evidence="14">The sequence shown here is derived from an EMBL/GenBank/DDBJ whole genome shotgun (WGS) entry which is preliminary data.</text>
</comment>
<comment type="catalytic activity">
    <reaction evidence="10 11">
        <text>a 2'-deoxyribonucleoside 5'-diphosphate + [thioredoxin]-disulfide + H2O = a ribonucleoside 5'-diphosphate + [thioredoxin]-dithiol</text>
        <dbReference type="Rhea" id="RHEA:23252"/>
        <dbReference type="Rhea" id="RHEA-COMP:10698"/>
        <dbReference type="Rhea" id="RHEA-COMP:10700"/>
        <dbReference type="ChEBI" id="CHEBI:15377"/>
        <dbReference type="ChEBI" id="CHEBI:29950"/>
        <dbReference type="ChEBI" id="CHEBI:50058"/>
        <dbReference type="ChEBI" id="CHEBI:57930"/>
        <dbReference type="ChEBI" id="CHEBI:73316"/>
        <dbReference type="EC" id="1.17.4.1"/>
    </reaction>
</comment>
<dbReference type="GO" id="GO:0031419">
    <property type="term" value="F:cobalamin binding"/>
    <property type="evidence" value="ECO:0007669"/>
    <property type="project" value="UniProtKB-KW"/>
</dbReference>
<keyword evidence="9 11" id="KW-0170">Cobalt</keyword>
<evidence type="ECO:0000256" key="2">
    <source>
        <dbReference type="ARBA" id="ARBA00007405"/>
    </source>
</evidence>
<dbReference type="Gene3D" id="3.20.70.20">
    <property type="match status" value="1"/>
</dbReference>
<reference evidence="14" key="2">
    <citation type="journal article" date="2021" name="PeerJ">
        <title>Extensive microbial diversity within the chicken gut microbiome revealed by metagenomics and culture.</title>
        <authorList>
            <person name="Gilroy R."/>
            <person name="Ravi A."/>
            <person name="Getino M."/>
            <person name="Pursley I."/>
            <person name="Horton D.L."/>
            <person name="Alikhan N.F."/>
            <person name="Baker D."/>
            <person name="Gharbi K."/>
            <person name="Hall N."/>
            <person name="Watson M."/>
            <person name="Adriaenssens E.M."/>
            <person name="Foster-Nyarko E."/>
            <person name="Jarju S."/>
            <person name="Secka A."/>
            <person name="Antonio M."/>
            <person name="Oren A."/>
            <person name="Chaudhuri R.R."/>
            <person name="La Ragione R."/>
            <person name="Hildebrand F."/>
            <person name="Pallen M.J."/>
        </authorList>
    </citation>
    <scope>NUCLEOTIDE SEQUENCE</scope>
    <source>
        <strain evidence="14">1383</strain>
    </source>
</reference>
<evidence type="ECO:0000256" key="4">
    <source>
        <dbReference type="ARBA" id="ARBA00022634"/>
    </source>
</evidence>
<keyword evidence="8" id="KW-1015">Disulfide bond</keyword>
<gene>
    <name evidence="14" type="ORF">IAC44_02135</name>
</gene>
<dbReference type="SUPFAM" id="SSF51998">
    <property type="entry name" value="PFL-like glycyl radical enzymes"/>
    <property type="match status" value="1"/>
</dbReference>
<dbReference type="Pfam" id="PF02867">
    <property type="entry name" value="Ribonuc_red_lgC"/>
    <property type="match status" value="1"/>
</dbReference>
<proteinExistence type="inferred from homology"/>
<evidence type="ECO:0000256" key="5">
    <source>
        <dbReference type="ARBA" id="ARBA00022741"/>
    </source>
</evidence>
<name>A0A9D1H8J0_9FLAO</name>
<evidence type="ECO:0000256" key="3">
    <source>
        <dbReference type="ARBA" id="ARBA00022628"/>
    </source>
</evidence>
<dbReference type="GO" id="GO:0004748">
    <property type="term" value="F:ribonucleoside-diphosphate reductase activity, thioredoxin disulfide as acceptor"/>
    <property type="evidence" value="ECO:0007669"/>
    <property type="project" value="UniProtKB-EC"/>
</dbReference>
<evidence type="ECO:0000256" key="7">
    <source>
        <dbReference type="ARBA" id="ARBA00023116"/>
    </source>
</evidence>
<sequence>MKNSTGEAGAPSKKKKTYPYEEVLAEALKYFDGDELAATTWAKKYALKDLDGSILEKTPADMHHRMASEFARIEKKYPAKNKARLSAYGQARSEMGEKEIFDLFDSFRYIVPQGSVMTALGNKEIIASLSNCVVVPSVIDSYGGIFHTDEQLAQLFKRRCGVGVDISGLRPKNSVVSNAAGTTTGAVSFMERFSNTTREVAQNGRRGALMLTMDVAHPDVEDFITIKQDLTKVTGANVSVRISDEFMQAVEHDTEYVQHWPLDNPDPKYNKTIKARELWNKIIASAHNTAEPGIIFWDRQHRYSTSSVYPGYRNESTNPCSEIAMQGGDSCRLIAINMYSFVKNPFTDKAEFDFDTFYKVAYEGQRLNDDLVDLELECVDRILAKVDADPEPDTIKRNERELWELLYNTGKKGRRTGLGFTGLADTLAALNLKFDSFEALEAVDRIMRTKLRGEFDSSIDMAVTRGAFEGFDPKWENTSEFVQMLEKEFPDIYQRMMKEGRRNISLSTVAPTGSISLLTRTSSGIEPVFMLSYKRRRKIVGGGNEGKADYVDNMGDAFEEFEVFHPGLAKWKQVTGLDDISLSPYAGSTAGEIDWFKRVQMQALVQKYTTHSISSTINLPSDVSVERVGEIYLESWKQGLKGITVYRDGSRSGVLVASDSKDKKEADVKAVKGAGQMERDLIRRPKRLEADVVRFQNEYEKWLAVIGMMDGRPYEIFTGRMEDAFNLPSYVEKGVIIKEKDEEGNSRYDFQYTDKEGYRTTIEGLSRSFNKEYWNYAILISGVLRHGMPLNYAVELIGNLHLYDENLNTWKNGVLRALKRYIPNGTAAADKKCPECGDPNGLIYENGCLICKSCGHSKCG</sequence>
<dbReference type="GO" id="GO:0071897">
    <property type="term" value="P:DNA biosynthetic process"/>
    <property type="evidence" value="ECO:0007669"/>
    <property type="project" value="UniProtKB-KW"/>
</dbReference>
<evidence type="ECO:0000256" key="9">
    <source>
        <dbReference type="ARBA" id="ARBA00023285"/>
    </source>
</evidence>
<dbReference type="NCBIfam" id="TIGR02504">
    <property type="entry name" value="NrdJ_Z"/>
    <property type="match status" value="1"/>
</dbReference>
<dbReference type="EMBL" id="DVLY01000049">
    <property type="protein sequence ID" value="HIT97618.1"/>
    <property type="molecule type" value="Genomic_DNA"/>
</dbReference>
<comment type="similarity">
    <text evidence="2 11">Belongs to the ribonucleoside diphosphate reductase class-2 family.</text>
</comment>
<evidence type="ECO:0000256" key="1">
    <source>
        <dbReference type="ARBA" id="ARBA00001922"/>
    </source>
</evidence>
<evidence type="ECO:0000313" key="15">
    <source>
        <dbReference type="Proteomes" id="UP000824161"/>
    </source>
</evidence>
<dbReference type="PRINTS" id="PR01183">
    <property type="entry name" value="RIBORDTASEM1"/>
</dbReference>
<dbReference type="InterPro" id="IPR013344">
    <property type="entry name" value="RNR_NrdJ/NrdZ"/>
</dbReference>
<dbReference type="PANTHER" id="PTHR43371">
    <property type="entry name" value="VITAMIN B12-DEPENDENT RIBONUCLEOTIDE REDUCTASE"/>
    <property type="match status" value="1"/>
</dbReference>
<dbReference type="InterPro" id="IPR000788">
    <property type="entry name" value="RNR_lg_C"/>
</dbReference>
<keyword evidence="4 11" id="KW-0237">DNA synthesis</keyword>
<dbReference type="AlphaFoldDB" id="A0A9D1H8J0"/>
<dbReference type="Proteomes" id="UP000824161">
    <property type="component" value="Unassembled WGS sequence"/>
</dbReference>
<evidence type="ECO:0000259" key="12">
    <source>
        <dbReference type="Pfam" id="PF00317"/>
    </source>
</evidence>
<keyword evidence="7" id="KW-0215">Deoxyribonucleotide synthesis</keyword>